<dbReference type="PANTHER" id="PTHR35399">
    <property type="entry name" value="SLR8030 PROTEIN"/>
    <property type="match status" value="1"/>
</dbReference>
<dbReference type="RefSeq" id="WP_093394034.1">
    <property type="nucleotide sequence ID" value="NZ_LT629736.1"/>
</dbReference>
<feature type="region of interest" description="Disordered" evidence="1">
    <location>
        <begin position="64"/>
        <end position="85"/>
    </location>
</feature>
<dbReference type="Pfam" id="PF05787">
    <property type="entry name" value="PhoX"/>
    <property type="match status" value="1"/>
</dbReference>
<dbReference type="PANTHER" id="PTHR35399:SF2">
    <property type="entry name" value="DUF839 DOMAIN-CONTAINING PROTEIN"/>
    <property type="match status" value="1"/>
</dbReference>
<name>A0A1H1UEM9_9GAMM</name>
<organism evidence="2 3">
    <name type="scientific">Halopseudomonas xinjiangensis</name>
    <dbReference type="NCBI Taxonomy" id="487184"/>
    <lineage>
        <taxon>Bacteria</taxon>
        <taxon>Pseudomonadati</taxon>
        <taxon>Pseudomonadota</taxon>
        <taxon>Gammaproteobacteria</taxon>
        <taxon>Pseudomonadales</taxon>
        <taxon>Pseudomonadaceae</taxon>
        <taxon>Halopseudomonas</taxon>
    </lineage>
</organism>
<reference evidence="3" key="1">
    <citation type="submission" date="2016-10" db="EMBL/GenBank/DDBJ databases">
        <authorList>
            <person name="Varghese N."/>
            <person name="Submissions S."/>
        </authorList>
    </citation>
    <scope>NUCLEOTIDE SEQUENCE [LARGE SCALE GENOMIC DNA]</scope>
    <source>
        <strain evidence="3">NRRL B-51270</strain>
    </source>
</reference>
<dbReference type="Proteomes" id="UP000243207">
    <property type="component" value="Chromosome I"/>
</dbReference>
<proteinExistence type="predicted"/>
<gene>
    <name evidence="2" type="ORF">SAMN05216421_2022</name>
</gene>
<dbReference type="STRING" id="487184.SAMN05216421_2022"/>
<dbReference type="OrthoDB" id="9801383at2"/>
<evidence type="ECO:0008006" key="4">
    <source>
        <dbReference type="Google" id="ProtNLM"/>
    </source>
</evidence>
<dbReference type="SUPFAM" id="SSF63829">
    <property type="entry name" value="Calcium-dependent phosphotriesterase"/>
    <property type="match status" value="1"/>
</dbReference>
<protein>
    <recommendedName>
        <fullName evidence="4">Tat pathway signal protein</fullName>
    </recommendedName>
</protein>
<evidence type="ECO:0000256" key="1">
    <source>
        <dbReference type="SAM" id="MobiDB-lite"/>
    </source>
</evidence>
<dbReference type="EMBL" id="LT629736">
    <property type="protein sequence ID" value="SDS70329.1"/>
    <property type="molecule type" value="Genomic_DNA"/>
</dbReference>
<keyword evidence="3" id="KW-1185">Reference proteome</keyword>
<feature type="region of interest" description="Disordered" evidence="1">
    <location>
        <begin position="1"/>
        <end position="20"/>
    </location>
</feature>
<dbReference type="InterPro" id="IPR008557">
    <property type="entry name" value="PhoX"/>
</dbReference>
<evidence type="ECO:0000313" key="3">
    <source>
        <dbReference type="Proteomes" id="UP000243207"/>
    </source>
</evidence>
<accession>A0A1H1UEM9</accession>
<dbReference type="AlphaFoldDB" id="A0A1H1UEM9"/>
<sequence>MSVDNSKDLMMIDNGEGDEPLSQRQLNPIFASVLEARLARRQVLKGSMGAAMLGFLGVGLAGCKSDSDSDEPVTDPGTEQPPVEQPPAELLGFKAVSVSSADQIVVPEGYSHAVIIPWGTPISGALPAFSLASTGEDQADQVGNHHDGMHFYPIDGSSTDGLLVLNHEYIEPRFMHLSAAGQSLGSGGVPAFDAQVGRPVDEVLKEINAHGVSIVRIAKAQDGSWEVVQSPFNRRITGLTRMELTGPVRGSDFVKTLYSPQGTATRGTLNNCGSGPTPWGTYMAAEENWAGYFRNGATETNPAPREHARYGVPSANGRYGWELAADGSDRFVRFDASENGASAETDYRNEPNCFGWMVEIDPFDPDSTPKKRTALGRFGHEGVVFAPVTEGQPVVCYSGDDSRFEYIYKFVSAGTYNAATADGSLLDEGTLYVARFNEDGTGTWLPLVYGENGLHEDNGFYSQADVLVNTRTAADFLGATPMDRPEWGAVDPANGDVYFTLTNNSRRTEEQVNAANPRAANLHGHIIRWAEQDANHAATSFEWDIFLKGGDSGESGVATNIGYDPKGDRLDADNVLSSPDGLWIDPDSRVWIQMDSGATDPFGNCAMLVADPNTGTVKRFLVGPISNEITGITMTPDQRTLFINVQHPGSGTSGAEFAAGNYVSRWPDFDDSLPPRSSTVVIWKDDGGVVGS</sequence>
<evidence type="ECO:0000313" key="2">
    <source>
        <dbReference type="EMBL" id="SDS70329.1"/>
    </source>
</evidence>